<proteinExistence type="inferred from homology"/>
<gene>
    <name evidence="2" type="ORF">SPAR_25046</name>
</gene>
<dbReference type="PANTHER" id="PTHR18964">
    <property type="entry name" value="ROK (REPRESSOR, ORF, KINASE) FAMILY"/>
    <property type="match status" value="1"/>
</dbReference>
<evidence type="ECO:0000256" key="1">
    <source>
        <dbReference type="ARBA" id="ARBA00006479"/>
    </source>
</evidence>
<keyword evidence="2" id="KW-0808">Transferase</keyword>
<dbReference type="Pfam" id="PF00480">
    <property type="entry name" value="ROK"/>
    <property type="match status" value="1"/>
</dbReference>
<comment type="similarity">
    <text evidence="1">Belongs to the ROK (NagC/XylR) family.</text>
</comment>
<keyword evidence="3" id="KW-1185">Reference proteome</keyword>
<evidence type="ECO:0000313" key="2">
    <source>
        <dbReference type="EMBL" id="OMI36695.1"/>
    </source>
</evidence>
<dbReference type="InterPro" id="IPR000600">
    <property type="entry name" value="ROK"/>
</dbReference>
<reference evidence="2 3" key="1">
    <citation type="submission" date="2013-05" db="EMBL/GenBank/DDBJ databases">
        <title>Genome sequence of Streptomyces sparsogenes DSM 40356.</title>
        <authorList>
            <person name="Coyne S."/>
            <person name="Seebeck F.P."/>
        </authorList>
    </citation>
    <scope>NUCLEOTIDE SEQUENCE [LARGE SCALE GENOMIC DNA]</scope>
    <source>
        <strain evidence="2 3">DSM 40356</strain>
    </source>
</reference>
<name>A0A1R1SEJ0_9ACTN</name>
<sequence>MSDRPLFAGVDIGGTTTQVVVCDDDLTVLDRAGTATPAASGGQAMIDAALGVLTPLLRRTPGRLVGVGVGAAGVVDTTVGRILVASDSFSGWSGFPVTAAVEDALGVPAFLDNDVNAFLRGEVSGGAVRGEPDVLGIALGTGVGGALWAGGRLFAGPQGAAGEIGHIPGFGDLPCTCGGRGHLETLASGRSIGARFADRTGRRLTAREVADAATRGDQDALEVYRAAGAGLARAVVMTAGLVDITTVVIGGGVSRAWHLLEPVIRAQLAEEPPVSGHPVRLVRARLGADAVPVGAAARARLETTPGAGVLTTP</sequence>
<dbReference type="GO" id="GO:0016301">
    <property type="term" value="F:kinase activity"/>
    <property type="evidence" value="ECO:0007669"/>
    <property type="project" value="UniProtKB-KW"/>
</dbReference>
<keyword evidence="2" id="KW-0418">Kinase</keyword>
<dbReference type="Gene3D" id="3.30.420.40">
    <property type="match status" value="2"/>
</dbReference>
<accession>A0A1R1SEJ0</accession>
<dbReference type="InterPro" id="IPR049874">
    <property type="entry name" value="ROK_cs"/>
</dbReference>
<comment type="caution">
    <text evidence="2">The sequence shown here is derived from an EMBL/GenBank/DDBJ whole genome shotgun (WGS) entry which is preliminary data.</text>
</comment>
<dbReference type="SUPFAM" id="SSF53067">
    <property type="entry name" value="Actin-like ATPase domain"/>
    <property type="match status" value="1"/>
</dbReference>
<dbReference type="AlphaFoldDB" id="A0A1R1SEJ0"/>
<organism evidence="2 3">
    <name type="scientific">Streptomyces sparsogenes DSM 40356</name>
    <dbReference type="NCBI Taxonomy" id="1331668"/>
    <lineage>
        <taxon>Bacteria</taxon>
        <taxon>Bacillati</taxon>
        <taxon>Actinomycetota</taxon>
        <taxon>Actinomycetes</taxon>
        <taxon>Kitasatosporales</taxon>
        <taxon>Streptomycetaceae</taxon>
        <taxon>Streptomyces</taxon>
    </lineage>
</organism>
<evidence type="ECO:0000313" key="3">
    <source>
        <dbReference type="Proteomes" id="UP000186168"/>
    </source>
</evidence>
<protein>
    <submittedName>
        <fullName evidence="2">Sugar kinase</fullName>
    </submittedName>
</protein>
<dbReference type="PANTHER" id="PTHR18964:SF169">
    <property type="entry name" value="N-ACETYLMANNOSAMINE KINASE"/>
    <property type="match status" value="1"/>
</dbReference>
<dbReference type="STRING" id="67365.GCA_001704635_03524"/>
<dbReference type="PROSITE" id="PS01125">
    <property type="entry name" value="ROK"/>
    <property type="match status" value="1"/>
</dbReference>
<dbReference type="InterPro" id="IPR043129">
    <property type="entry name" value="ATPase_NBD"/>
</dbReference>
<dbReference type="Proteomes" id="UP000186168">
    <property type="component" value="Unassembled WGS sequence"/>
</dbReference>
<dbReference type="EMBL" id="ASQP01000325">
    <property type="protein sequence ID" value="OMI36695.1"/>
    <property type="molecule type" value="Genomic_DNA"/>
</dbReference>